<dbReference type="EMBL" id="VSSQ01115869">
    <property type="protein sequence ID" value="MPN51115.1"/>
    <property type="molecule type" value="Genomic_DNA"/>
</dbReference>
<protein>
    <submittedName>
        <fullName evidence="1">Uncharacterized protein</fullName>
    </submittedName>
</protein>
<sequence length="39" mass="4210">MLQQQAQAQQMQMKADAIGKLSKAEGTGAQQMMQGMVGR</sequence>
<organism evidence="1">
    <name type="scientific">bioreactor metagenome</name>
    <dbReference type="NCBI Taxonomy" id="1076179"/>
    <lineage>
        <taxon>unclassified sequences</taxon>
        <taxon>metagenomes</taxon>
        <taxon>ecological metagenomes</taxon>
    </lineage>
</organism>
<comment type="caution">
    <text evidence="1">The sequence shown here is derived from an EMBL/GenBank/DDBJ whole genome shotgun (WGS) entry which is preliminary data.</text>
</comment>
<dbReference type="AlphaFoldDB" id="A0A645IIJ7"/>
<accession>A0A645IIJ7</accession>
<proteinExistence type="predicted"/>
<name>A0A645IIJ7_9ZZZZ</name>
<evidence type="ECO:0000313" key="1">
    <source>
        <dbReference type="EMBL" id="MPN51115.1"/>
    </source>
</evidence>
<reference evidence="1" key="1">
    <citation type="submission" date="2019-08" db="EMBL/GenBank/DDBJ databases">
        <authorList>
            <person name="Kucharzyk K."/>
            <person name="Murdoch R.W."/>
            <person name="Higgins S."/>
            <person name="Loffler F."/>
        </authorList>
    </citation>
    <scope>NUCLEOTIDE SEQUENCE</scope>
</reference>
<gene>
    <name evidence="1" type="ORF">SDC9_198757</name>
</gene>